<dbReference type="AlphaFoldDB" id="A0A9P6CVY5"/>
<evidence type="ECO:0008006" key="3">
    <source>
        <dbReference type="Google" id="ProtNLM"/>
    </source>
</evidence>
<sequence length="549" mass="61149">MNTNCAPPISKLRRDVLWIVFSINSEPLPNASVNLSPLTNTRRSSQVCKLWREIILQSPSIWGNCLDLDLLGHRYYWRDEILRRAGDAPLSLKMRTMRECIGGHSDTEDFVIKVICEHWERIRVLDVTVTKKLASNPGVRDALCRPAPQLRVFAFRNGQQRADDSLEDGISYTFSSFPSGSQLFSNNAPSMENFFASGYVLPPSILKSPFPSFVLSGELRSIVLDKPLDIRLQYLLDTIEQMPLLEELSLHIRDLIPDNGIAPPRSISLPLLKLLIMNSLCMDAYPLFIGSLEASPMRLKISISMENGMLQPDAQLLGRLLLRNATNFFLIASRITYLKVAVYPPTHLSISAISDPDTDDTGKSEFHMIFSTYDAQLLEYVKSAFINLLLSLDLPTTIRTFRLVIPEQGLQMLRSSMPSLSPLFLNLGSITTLDTSLGGLAYITDQSLSNGGAIFFDSLKTVKLGKLNGDIRILAPSLLQSFFVLRQQQLGPIAILLDMCKAFPSGDFQALDDIAGLTVHLMVRKGPESIMTFVEYVCGSGDPGQLLFK</sequence>
<comment type="caution">
    <text evidence="1">The sequence shown here is derived from an EMBL/GenBank/DDBJ whole genome shotgun (WGS) entry which is preliminary data.</text>
</comment>
<accession>A0A9P6CVY5</accession>
<protein>
    <recommendedName>
        <fullName evidence="3">F-box domain-containing protein</fullName>
    </recommendedName>
</protein>
<dbReference type="Proteomes" id="UP000807469">
    <property type="component" value="Unassembled WGS sequence"/>
</dbReference>
<evidence type="ECO:0000313" key="2">
    <source>
        <dbReference type="Proteomes" id="UP000807469"/>
    </source>
</evidence>
<keyword evidence="2" id="KW-1185">Reference proteome</keyword>
<dbReference type="EMBL" id="MU155343">
    <property type="protein sequence ID" value="KAF9475195.1"/>
    <property type="molecule type" value="Genomic_DNA"/>
</dbReference>
<organism evidence="1 2">
    <name type="scientific">Pholiota conissans</name>
    <dbReference type="NCBI Taxonomy" id="109636"/>
    <lineage>
        <taxon>Eukaryota</taxon>
        <taxon>Fungi</taxon>
        <taxon>Dikarya</taxon>
        <taxon>Basidiomycota</taxon>
        <taxon>Agaricomycotina</taxon>
        <taxon>Agaricomycetes</taxon>
        <taxon>Agaricomycetidae</taxon>
        <taxon>Agaricales</taxon>
        <taxon>Agaricineae</taxon>
        <taxon>Strophariaceae</taxon>
        <taxon>Pholiota</taxon>
    </lineage>
</organism>
<gene>
    <name evidence="1" type="ORF">BDN70DRAFT_936077</name>
</gene>
<dbReference type="OrthoDB" id="3252786at2759"/>
<proteinExistence type="predicted"/>
<name>A0A9P6CVY5_9AGAR</name>
<evidence type="ECO:0000313" key="1">
    <source>
        <dbReference type="EMBL" id="KAF9475195.1"/>
    </source>
</evidence>
<reference evidence="1" key="1">
    <citation type="submission" date="2020-11" db="EMBL/GenBank/DDBJ databases">
        <authorList>
            <consortium name="DOE Joint Genome Institute"/>
            <person name="Ahrendt S."/>
            <person name="Riley R."/>
            <person name="Andreopoulos W."/>
            <person name="Labutti K."/>
            <person name="Pangilinan J."/>
            <person name="Ruiz-Duenas F.J."/>
            <person name="Barrasa J.M."/>
            <person name="Sanchez-Garcia M."/>
            <person name="Camarero S."/>
            <person name="Miyauchi S."/>
            <person name="Serrano A."/>
            <person name="Linde D."/>
            <person name="Babiker R."/>
            <person name="Drula E."/>
            <person name="Ayuso-Fernandez I."/>
            <person name="Pacheco R."/>
            <person name="Padilla G."/>
            <person name="Ferreira P."/>
            <person name="Barriuso J."/>
            <person name="Kellner H."/>
            <person name="Castanera R."/>
            <person name="Alfaro M."/>
            <person name="Ramirez L."/>
            <person name="Pisabarro A.G."/>
            <person name="Kuo A."/>
            <person name="Tritt A."/>
            <person name="Lipzen A."/>
            <person name="He G."/>
            <person name="Yan M."/>
            <person name="Ng V."/>
            <person name="Cullen D."/>
            <person name="Martin F."/>
            <person name="Rosso M.-N."/>
            <person name="Henrissat B."/>
            <person name="Hibbett D."/>
            <person name="Martinez A.T."/>
            <person name="Grigoriev I.V."/>
        </authorList>
    </citation>
    <scope>NUCLEOTIDE SEQUENCE</scope>
    <source>
        <strain evidence="1">CIRM-BRFM 674</strain>
    </source>
</reference>